<accession>G4QKY2</accession>
<dbReference type="EMBL" id="CP003060">
    <property type="protein sequence ID" value="AEP29372.1"/>
    <property type="molecule type" value="Genomic_DNA"/>
</dbReference>
<feature type="transmembrane region" description="Helical" evidence="1">
    <location>
        <begin position="7"/>
        <end position="30"/>
    </location>
</feature>
<evidence type="ECO:0000256" key="1">
    <source>
        <dbReference type="SAM" id="Phobius"/>
    </source>
</evidence>
<keyword evidence="1" id="KW-0472">Membrane</keyword>
<dbReference type="HOGENOM" id="CLU_3328372_0_0_6"/>
<evidence type="ECO:0000313" key="3">
    <source>
        <dbReference type="Proteomes" id="UP000009282"/>
    </source>
</evidence>
<reference evidence="2 3" key="1">
    <citation type="journal article" date="2011" name="J. Bacteriol.">
        <title>Complete genome sequence of seawater bacterium Glaciecola nitratireducens FR1064T.</title>
        <authorList>
            <person name="Bian F."/>
            <person name="Qin Q.L."/>
            <person name="Xie B.B."/>
            <person name="Shu Y.L."/>
            <person name="Zhang X.Y."/>
            <person name="Yu Y."/>
            <person name="Chen B."/>
            <person name="Chen X.L."/>
            <person name="Zhou B.C."/>
            <person name="Zhang Y.Z."/>
        </authorList>
    </citation>
    <scope>NUCLEOTIDE SEQUENCE [LARGE SCALE GENOMIC DNA]</scope>
    <source>
        <strain evidence="3">JCM 12485 / KCTC 12276 / FR1064</strain>
    </source>
</reference>
<proteinExistence type="predicted"/>
<keyword evidence="1" id="KW-0812">Transmembrane</keyword>
<protein>
    <submittedName>
        <fullName evidence="2">Uncharacterized protein</fullName>
    </submittedName>
</protein>
<gene>
    <name evidence="2" type="ordered locus">GNIT_1248</name>
</gene>
<dbReference type="AlphaFoldDB" id="G4QKY2"/>
<keyword evidence="3" id="KW-1185">Reference proteome</keyword>
<evidence type="ECO:0000313" key="2">
    <source>
        <dbReference type="EMBL" id="AEP29372.1"/>
    </source>
</evidence>
<name>G4QKY2_GLANF</name>
<dbReference type="KEGG" id="gni:GNIT_1248"/>
<sequence>MSINGQLFIAVYLQAKVIDYAIFALIYPVFPVLLPYSQ</sequence>
<organism evidence="2 3">
    <name type="scientific">Glaciecola nitratireducens (strain JCM 12485 / KCTC 12276 / FR1064)</name>
    <dbReference type="NCBI Taxonomy" id="1085623"/>
    <lineage>
        <taxon>Bacteria</taxon>
        <taxon>Pseudomonadati</taxon>
        <taxon>Pseudomonadota</taxon>
        <taxon>Gammaproteobacteria</taxon>
        <taxon>Alteromonadales</taxon>
        <taxon>Alteromonadaceae</taxon>
        <taxon>Brumicola</taxon>
    </lineage>
</organism>
<keyword evidence="1" id="KW-1133">Transmembrane helix</keyword>
<dbReference type="Proteomes" id="UP000009282">
    <property type="component" value="Chromosome"/>
</dbReference>